<evidence type="ECO:0000313" key="1">
    <source>
        <dbReference type="EMBL" id="PXY91753.1"/>
    </source>
</evidence>
<dbReference type="EMBL" id="QGLO01000004">
    <property type="protein sequence ID" value="PXY91753.1"/>
    <property type="molecule type" value="Genomic_DNA"/>
</dbReference>
<name>A0A2V4EBD3_9GAMM</name>
<sequence length="78" mass="8946">MAIEKNYHGSDIICQYINDVKNKINNIDNLNLFDNKLLLPDAVLSVLSIYSFNLNKTGLLKKDDAENTINFHISYKTQ</sequence>
<organism evidence="1 2">
    <name type="scientific">Gilliamella apis</name>
    <dbReference type="NCBI Taxonomy" id="1970738"/>
    <lineage>
        <taxon>Bacteria</taxon>
        <taxon>Pseudomonadati</taxon>
        <taxon>Pseudomonadota</taxon>
        <taxon>Gammaproteobacteria</taxon>
        <taxon>Orbales</taxon>
        <taxon>Orbaceae</taxon>
        <taxon>Gilliamella</taxon>
    </lineage>
</organism>
<comment type="caution">
    <text evidence="1">The sequence shown here is derived from an EMBL/GenBank/DDBJ whole genome shotgun (WGS) entry which is preliminary data.</text>
</comment>
<keyword evidence="2" id="KW-1185">Reference proteome</keyword>
<gene>
    <name evidence="1" type="ORF">DKK78_05390</name>
</gene>
<dbReference type="AlphaFoldDB" id="A0A2V4EBD3"/>
<accession>A0A2V4EBD3</accession>
<proteinExistence type="predicted"/>
<dbReference type="RefSeq" id="WP_110447686.1">
    <property type="nucleotide sequence ID" value="NZ_CP132381.1"/>
</dbReference>
<protein>
    <submittedName>
        <fullName evidence="1">Uncharacterized protein</fullName>
    </submittedName>
</protein>
<reference evidence="1 2" key="1">
    <citation type="submission" date="2018-05" db="EMBL/GenBank/DDBJ databases">
        <title>Reference genomes for bee gut microbiota database.</title>
        <authorList>
            <person name="Ellegaard K.M."/>
        </authorList>
    </citation>
    <scope>NUCLEOTIDE SEQUENCE [LARGE SCALE GENOMIC DNA]</scope>
    <source>
        <strain evidence="1 2">ESL0172</strain>
    </source>
</reference>
<dbReference type="Proteomes" id="UP000247673">
    <property type="component" value="Unassembled WGS sequence"/>
</dbReference>
<evidence type="ECO:0000313" key="2">
    <source>
        <dbReference type="Proteomes" id="UP000247673"/>
    </source>
</evidence>